<evidence type="ECO:0000256" key="4">
    <source>
        <dbReference type="ARBA" id="ARBA00023015"/>
    </source>
</evidence>
<reference evidence="11" key="1">
    <citation type="submission" date="2025-08" db="UniProtKB">
        <authorList>
            <consortium name="RefSeq"/>
        </authorList>
    </citation>
    <scope>IDENTIFICATION</scope>
    <source>
        <tissue evidence="11">Fruit stalk</tissue>
    </source>
</reference>
<keyword evidence="6" id="KW-0804">Transcription</keyword>
<dbReference type="PROSITE" id="PS50217">
    <property type="entry name" value="BZIP"/>
    <property type="match status" value="1"/>
</dbReference>
<comment type="similarity">
    <text evidence="3">Belongs to the bZIP family.</text>
</comment>
<feature type="domain" description="BZIP" evidence="9">
    <location>
        <begin position="116"/>
        <end position="173"/>
    </location>
</feature>
<evidence type="ECO:0000256" key="6">
    <source>
        <dbReference type="ARBA" id="ARBA00023163"/>
    </source>
</evidence>
<keyword evidence="10" id="KW-1185">Reference proteome</keyword>
<gene>
    <name evidence="11" type="primary">LOC111298051</name>
</gene>
<dbReference type="KEGG" id="dzi:111298051"/>
<dbReference type="Proteomes" id="UP000515121">
    <property type="component" value="Unplaced"/>
</dbReference>
<dbReference type="Pfam" id="PF00170">
    <property type="entry name" value="bZIP_1"/>
    <property type="match status" value="1"/>
</dbReference>
<dbReference type="InterPro" id="IPR004827">
    <property type="entry name" value="bZIP"/>
</dbReference>
<proteinExistence type="inferred from homology"/>
<dbReference type="CDD" id="cd14704">
    <property type="entry name" value="bZIP_HY5-like"/>
    <property type="match status" value="1"/>
</dbReference>
<dbReference type="GO" id="GO:0005634">
    <property type="term" value="C:nucleus"/>
    <property type="evidence" value="ECO:0007669"/>
    <property type="project" value="UniProtKB-SubCell"/>
</dbReference>
<dbReference type="SMART" id="SM00338">
    <property type="entry name" value="BRLZ"/>
    <property type="match status" value="1"/>
</dbReference>
<evidence type="ECO:0000256" key="5">
    <source>
        <dbReference type="ARBA" id="ARBA00023125"/>
    </source>
</evidence>
<dbReference type="SUPFAM" id="SSF57959">
    <property type="entry name" value="Leucine zipper domain"/>
    <property type="match status" value="1"/>
</dbReference>
<dbReference type="PANTHER" id="PTHR47416:SF8">
    <property type="entry name" value="BASIC-LEUCINE ZIPPER TRANSCRIPTION FACTOR E-RELATED"/>
    <property type="match status" value="1"/>
</dbReference>
<evidence type="ECO:0000313" key="11">
    <source>
        <dbReference type="RefSeq" id="XP_022748487.1"/>
    </source>
</evidence>
<keyword evidence="5" id="KW-0238">DNA-binding</keyword>
<dbReference type="OrthoDB" id="674948at2759"/>
<comment type="subcellular location">
    <subcellularLocation>
        <location evidence="2">Endoplasmic reticulum membrane</location>
        <topology evidence="2">Single-pass membrane protein</topology>
    </subcellularLocation>
    <subcellularLocation>
        <location evidence="1">Nucleus</location>
    </subcellularLocation>
</comment>
<dbReference type="AlphaFoldDB" id="A0A6P5Z7F5"/>
<feature type="compositionally biased region" description="Polar residues" evidence="8">
    <location>
        <begin position="28"/>
        <end position="41"/>
    </location>
</feature>
<feature type="region of interest" description="Disordered" evidence="8">
    <location>
        <begin position="21"/>
        <end position="47"/>
    </location>
</feature>
<dbReference type="Gene3D" id="1.20.5.170">
    <property type="match status" value="1"/>
</dbReference>
<evidence type="ECO:0000256" key="8">
    <source>
        <dbReference type="SAM" id="MobiDB-lite"/>
    </source>
</evidence>
<dbReference type="PROSITE" id="PS00036">
    <property type="entry name" value="BZIP_BASIC"/>
    <property type="match status" value="1"/>
</dbReference>
<organism evidence="10 11">
    <name type="scientific">Durio zibethinus</name>
    <name type="common">Durian</name>
    <dbReference type="NCBI Taxonomy" id="66656"/>
    <lineage>
        <taxon>Eukaryota</taxon>
        <taxon>Viridiplantae</taxon>
        <taxon>Streptophyta</taxon>
        <taxon>Embryophyta</taxon>
        <taxon>Tracheophyta</taxon>
        <taxon>Spermatophyta</taxon>
        <taxon>Magnoliopsida</taxon>
        <taxon>eudicotyledons</taxon>
        <taxon>Gunneridae</taxon>
        <taxon>Pentapetalae</taxon>
        <taxon>rosids</taxon>
        <taxon>malvids</taxon>
        <taxon>Malvales</taxon>
        <taxon>Malvaceae</taxon>
        <taxon>Helicteroideae</taxon>
        <taxon>Durio</taxon>
    </lineage>
</organism>
<dbReference type="GO" id="GO:0003700">
    <property type="term" value="F:DNA-binding transcription factor activity"/>
    <property type="evidence" value="ECO:0007669"/>
    <property type="project" value="InterPro"/>
</dbReference>
<evidence type="ECO:0000256" key="3">
    <source>
        <dbReference type="ARBA" id="ARBA00007163"/>
    </source>
</evidence>
<protein>
    <submittedName>
        <fullName evidence="11">BZIP transcription factor 60-like isoform X1</fullName>
    </submittedName>
</protein>
<dbReference type="PANTHER" id="PTHR47416">
    <property type="entry name" value="BASIC-LEUCINE ZIPPER TRANSCRIPTION FACTOR F-RELATED"/>
    <property type="match status" value="1"/>
</dbReference>
<dbReference type="InterPro" id="IPR046347">
    <property type="entry name" value="bZIP_sf"/>
</dbReference>
<keyword evidence="7" id="KW-0539">Nucleus</keyword>
<sequence>MEEINRDSLLLEVDFPDLGNILEKEPESVTQSPPQPLSTQNPDEEPVVSSWIGEIEKVLMEDDHFDDGVETQPVSYEFLADLLVDSPPSGSGEAIDDAAFNKQNQIHIKIDNDDPTAKKQMRQLRNRDASARSRERKKMYVKDLEIKSRYLEGEYRRLNRMLQCFIAENQALRLTLHKGCAFDASSAKQESAVLLLESLLLGSLLWFLGIMCLFTLPTLPKSLLEAVPLANEGKRGPERVAPRGAGSNLVGQSFVKSRRCKASRTKMKKFHVSGILLPF</sequence>
<evidence type="ECO:0000313" key="10">
    <source>
        <dbReference type="Proteomes" id="UP000515121"/>
    </source>
</evidence>
<evidence type="ECO:0000256" key="2">
    <source>
        <dbReference type="ARBA" id="ARBA00004389"/>
    </source>
</evidence>
<dbReference type="RefSeq" id="XP_022748487.1">
    <property type="nucleotide sequence ID" value="XM_022892752.1"/>
</dbReference>
<evidence type="ECO:0000256" key="1">
    <source>
        <dbReference type="ARBA" id="ARBA00004123"/>
    </source>
</evidence>
<dbReference type="GO" id="GO:0005789">
    <property type="term" value="C:endoplasmic reticulum membrane"/>
    <property type="evidence" value="ECO:0007669"/>
    <property type="project" value="UniProtKB-SubCell"/>
</dbReference>
<dbReference type="GeneID" id="111298051"/>
<evidence type="ECO:0000256" key="7">
    <source>
        <dbReference type="ARBA" id="ARBA00023242"/>
    </source>
</evidence>
<accession>A0A6P5Z7F5</accession>
<dbReference type="GO" id="GO:0003677">
    <property type="term" value="F:DNA binding"/>
    <property type="evidence" value="ECO:0007669"/>
    <property type="project" value="UniProtKB-KW"/>
</dbReference>
<name>A0A6P5Z7F5_DURZI</name>
<keyword evidence="4" id="KW-0805">Transcription regulation</keyword>
<evidence type="ECO:0000259" key="9">
    <source>
        <dbReference type="PROSITE" id="PS50217"/>
    </source>
</evidence>